<accession>A0A402AD47</accession>
<evidence type="ECO:0000313" key="1">
    <source>
        <dbReference type="EMBL" id="GCE17006.1"/>
    </source>
</evidence>
<comment type="caution">
    <text evidence="1">The sequence shown here is derived from an EMBL/GenBank/DDBJ whole genome shotgun (WGS) entry which is preliminary data.</text>
</comment>
<organism evidence="1 2">
    <name type="scientific">Dictyobacter kobayashii</name>
    <dbReference type="NCBI Taxonomy" id="2014872"/>
    <lineage>
        <taxon>Bacteria</taxon>
        <taxon>Bacillati</taxon>
        <taxon>Chloroflexota</taxon>
        <taxon>Ktedonobacteria</taxon>
        <taxon>Ktedonobacterales</taxon>
        <taxon>Dictyobacteraceae</taxon>
        <taxon>Dictyobacter</taxon>
    </lineage>
</organism>
<evidence type="ECO:0000313" key="2">
    <source>
        <dbReference type="Proteomes" id="UP000287188"/>
    </source>
</evidence>
<gene>
    <name evidence="1" type="ORF">KDK_08060</name>
</gene>
<dbReference type="Proteomes" id="UP000287188">
    <property type="component" value="Unassembled WGS sequence"/>
</dbReference>
<sequence>MQQFPQGYQAQMPVQNAPQPQQQAQEVKFYKSSIFLFASAAGKLERDYARMAGQGWKLLGTPSFVGVNFWLQRVICAVYVR</sequence>
<dbReference type="RefSeq" id="WP_126548780.1">
    <property type="nucleotide sequence ID" value="NZ_BIFS01000001.1"/>
</dbReference>
<keyword evidence="2" id="KW-1185">Reference proteome</keyword>
<protein>
    <recommendedName>
        <fullName evidence="3">DUF1737 domain-containing protein</fullName>
    </recommendedName>
</protein>
<proteinExistence type="predicted"/>
<reference evidence="2" key="1">
    <citation type="submission" date="2018-12" db="EMBL/GenBank/DDBJ databases">
        <title>Tengunoibacter tsumagoiensis gen. nov., sp. nov., Dictyobacter kobayashii sp. nov., D. alpinus sp. nov., and D. joshuensis sp. nov. and description of Dictyobacteraceae fam. nov. within the order Ktedonobacterales isolated from Tengu-no-mugimeshi.</title>
        <authorList>
            <person name="Wang C.M."/>
            <person name="Zheng Y."/>
            <person name="Sakai Y."/>
            <person name="Toyoda A."/>
            <person name="Minakuchi Y."/>
            <person name="Abe K."/>
            <person name="Yokota A."/>
            <person name="Yabe S."/>
        </authorList>
    </citation>
    <scope>NUCLEOTIDE SEQUENCE [LARGE SCALE GENOMIC DNA]</scope>
    <source>
        <strain evidence="2">Uno11</strain>
    </source>
</reference>
<dbReference type="AlphaFoldDB" id="A0A402AD47"/>
<dbReference type="EMBL" id="BIFS01000001">
    <property type="protein sequence ID" value="GCE17006.1"/>
    <property type="molecule type" value="Genomic_DNA"/>
</dbReference>
<evidence type="ECO:0008006" key="3">
    <source>
        <dbReference type="Google" id="ProtNLM"/>
    </source>
</evidence>
<name>A0A402AD47_9CHLR</name>